<dbReference type="CDD" id="cd06145">
    <property type="entry name" value="REX1_like"/>
    <property type="match status" value="1"/>
</dbReference>
<evidence type="ECO:0000313" key="8">
    <source>
        <dbReference type="Proteomes" id="UP001140560"/>
    </source>
</evidence>
<feature type="region of interest" description="Disordered" evidence="5">
    <location>
        <begin position="604"/>
        <end position="685"/>
    </location>
</feature>
<evidence type="ECO:0000256" key="2">
    <source>
        <dbReference type="ARBA" id="ARBA00022722"/>
    </source>
</evidence>
<feature type="region of interest" description="Disordered" evidence="5">
    <location>
        <begin position="92"/>
        <end position="150"/>
    </location>
</feature>
<dbReference type="GO" id="GO:0003676">
    <property type="term" value="F:nucleic acid binding"/>
    <property type="evidence" value="ECO:0007669"/>
    <property type="project" value="InterPro"/>
</dbReference>
<name>A0A9W9CQF3_9PLEO</name>
<dbReference type="InterPro" id="IPR034922">
    <property type="entry name" value="REX1-like_exo"/>
</dbReference>
<feature type="domain" description="Exonuclease" evidence="6">
    <location>
        <begin position="416"/>
        <end position="594"/>
    </location>
</feature>
<dbReference type="Proteomes" id="UP001140560">
    <property type="component" value="Unassembled WGS sequence"/>
</dbReference>
<reference evidence="7" key="1">
    <citation type="submission" date="2022-10" db="EMBL/GenBank/DDBJ databases">
        <title>Tapping the CABI collections for fungal endophytes: first genome assemblies for Collariella, Neodidymelliopsis, Ascochyta clinopodiicola, Didymella pomorum, Didymosphaeria variabile, Neocosmospora piperis and Neocucurbitaria cava.</title>
        <authorList>
            <person name="Hill R."/>
        </authorList>
    </citation>
    <scope>NUCLEOTIDE SEQUENCE</scope>
    <source>
        <strain evidence="7">IMI 356814</strain>
    </source>
</reference>
<evidence type="ECO:0000259" key="6">
    <source>
        <dbReference type="SMART" id="SM00479"/>
    </source>
</evidence>
<protein>
    <submittedName>
        <fullName evidence="7">RNA exonuclease 3</fullName>
    </submittedName>
</protein>
<dbReference type="InterPro" id="IPR012337">
    <property type="entry name" value="RNaseH-like_sf"/>
</dbReference>
<proteinExistence type="inferred from homology"/>
<feature type="compositionally biased region" description="Basic and acidic residues" evidence="5">
    <location>
        <begin position="668"/>
        <end position="678"/>
    </location>
</feature>
<dbReference type="InterPro" id="IPR047021">
    <property type="entry name" value="REXO1/3/4-like"/>
</dbReference>
<evidence type="ECO:0000256" key="5">
    <source>
        <dbReference type="SAM" id="MobiDB-lite"/>
    </source>
</evidence>
<dbReference type="OrthoDB" id="3996471at2759"/>
<keyword evidence="2" id="KW-0540">Nuclease</keyword>
<dbReference type="Gene3D" id="3.30.420.10">
    <property type="entry name" value="Ribonuclease H-like superfamily/Ribonuclease H"/>
    <property type="match status" value="1"/>
</dbReference>
<dbReference type="EMBL" id="JAPEUY010000002">
    <property type="protein sequence ID" value="KAJ4376192.1"/>
    <property type="molecule type" value="Genomic_DNA"/>
</dbReference>
<feature type="compositionally biased region" description="Low complexity" evidence="5">
    <location>
        <begin position="109"/>
        <end position="120"/>
    </location>
</feature>
<sequence length="685" mass="75842">MWPSVTASRAFGNVACPSGVKCDLPHCFFSHDVQKTALSRQSPALGAKTLDPEPEAKRVKLTVGKNAPIAHVSPSLPHSDAQANANVFVGPTVPKHNTPTDTDSRNTHTPPAATATATTATEREDPFGLPRSATRPVSPPPTGTAAKSANPDVAIPLMPRKLHKEPATFTKRHALLKALHSYLKTHNDKILKAVKPEIKALHLTSNQLIRLAVDEEERIAKESGSVYENILKQRLVKLKTMTSQEWVNERMARFAMIKERAAAATNPASKRVDTGLTPQQEILFVKTLNCARDGLDAYGYVTKLPTEEELTKTREGLEAAGFFEKCDRCSARFQVFPDRRVADGALTTGGRCSHHWGKRNYAKYRGTRVMCCNELVDSPGCTTTDSHVFNVKDPKRLSLIMPFIQTPENDHAPPGTAVCFDCEMGYTTNGLEMLRLTVISWPDHELLIDVLVQPLGHILDFNTRFSGITLEQFTNAKPYDPENPKPDPKALRIVDSPYVARDLFLALISPKTPVIGHALENDLNTIRLIHPTIIDTVILFPTRQGLPYRNGLRHLAKQHLDQDIQQGGAAGHDSLEDARTTGELVRFKIKEDWKRKRATHEITDEGVLPRELSLPPTAPIAPPKAPMDTPKAPVPASMKPAEKRKLLVEYEVSDEELSSHDQADDEHSDNKHLDDGPPAKKRHQY</sequence>
<dbReference type="InterPro" id="IPR036397">
    <property type="entry name" value="RNaseH_sf"/>
</dbReference>
<evidence type="ECO:0000256" key="3">
    <source>
        <dbReference type="ARBA" id="ARBA00022801"/>
    </source>
</evidence>
<feature type="compositionally biased region" description="Pro residues" evidence="5">
    <location>
        <begin position="616"/>
        <end position="625"/>
    </location>
</feature>
<dbReference type="PANTHER" id="PTHR12801">
    <property type="entry name" value="RNA EXONUCLEASE REXO1 / RECO3 FAMILY MEMBER-RELATED"/>
    <property type="match status" value="1"/>
</dbReference>
<dbReference type="SUPFAM" id="SSF53098">
    <property type="entry name" value="Ribonuclease H-like"/>
    <property type="match status" value="1"/>
</dbReference>
<accession>A0A9W9CQF3</accession>
<keyword evidence="8" id="KW-1185">Reference proteome</keyword>
<keyword evidence="3" id="KW-0378">Hydrolase</keyword>
<organism evidence="7 8">
    <name type="scientific">Neocucurbitaria cava</name>
    <dbReference type="NCBI Taxonomy" id="798079"/>
    <lineage>
        <taxon>Eukaryota</taxon>
        <taxon>Fungi</taxon>
        <taxon>Dikarya</taxon>
        <taxon>Ascomycota</taxon>
        <taxon>Pezizomycotina</taxon>
        <taxon>Dothideomycetes</taxon>
        <taxon>Pleosporomycetidae</taxon>
        <taxon>Pleosporales</taxon>
        <taxon>Pleosporineae</taxon>
        <taxon>Cucurbitariaceae</taxon>
        <taxon>Neocucurbitaria</taxon>
    </lineage>
</organism>
<keyword evidence="4 7" id="KW-0269">Exonuclease</keyword>
<evidence type="ECO:0000256" key="1">
    <source>
        <dbReference type="ARBA" id="ARBA00006357"/>
    </source>
</evidence>
<comment type="caution">
    <text evidence="7">The sequence shown here is derived from an EMBL/GenBank/DDBJ whole genome shotgun (WGS) entry which is preliminary data.</text>
</comment>
<dbReference type="GO" id="GO:0005634">
    <property type="term" value="C:nucleus"/>
    <property type="evidence" value="ECO:0007669"/>
    <property type="project" value="TreeGrafter"/>
</dbReference>
<dbReference type="GO" id="GO:0004527">
    <property type="term" value="F:exonuclease activity"/>
    <property type="evidence" value="ECO:0007669"/>
    <property type="project" value="UniProtKB-KW"/>
</dbReference>
<dbReference type="PANTHER" id="PTHR12801:SF112">
    <property type="entry name" value="RNA EXONUCLEASE 3"/>
    <property type="match status" value="1"/>
</dbReference>
<dbReference type="SMART" id="SM00479">
    <property type="entry name" value="EXOIII"/>
    <property type="match status" value="1"/>
</dbReference>
<comment type="similarity">
    <text evidence="1">Belongs to the REXO1/REXO3 family.</text>
</comment>
<dbReference type="AlphaFoldDB" id="A0A9W9CQF3"/>
<evidence type="ECO:0000256" key="4">
    <source>
        <dbReference type="ARBA" id="ARBA00022839"/>
    </source>
</evidence>
<gene>
    <name evidence="7" type="primary">REX3</name>
    <name evidence="7" type="ORF">N0V83_001473</name>
</gene>
<evidence type="ECO:0000313" key="7">
    <source>
        <dbReference type="EMBL" id="KAJ4376192.1"/>
    </source>
</evidence>
<dbReference type="InterPro" id="IPR013520">
    <property type="entry name" value="Ribonucl_H"/>
</dbReference>